<dbReference type="EMBL" id="UYJE01000722">
    <property type="protein sequence ID" value="VDH95754.1"/>
    <property type="molecule type" value="Genomic_DNA"/>
</dbReference>
<evidence type="ECO:0000313" key="2">
    <source>
        <dbReference type="EMBL" id="VDH95754.1"/>
    </source>
</evidence>
<dbReference type="InterPro" id="IPR002413">
    <property type="entry name" value="V5_allergen-like"/>
</dbReference>
<dbReference type="PANTHER" id="PTHR10334">
    <property type="entry name" value="CYSTEINE-RICH SECRETORY PROTEIN-RELATED"/>
    <property type="match status" value="1"/>
</dbReference>
<dbReference type="PRINTS" id="PR00838">
    <property type="entry name" value="V5ALLERGEN"/>
</dbReference>
<feature type="domain" description="SCP" evidence="1">
    <location>
        <begin position="65"/>
        <end position="211"/>
    </location>
</feature>
<dbReference type="OrthoDB" id="674273at2759"/>
<dbReference type="Proteomes" id="UP000596742">
    <property type="component" value="Unassembled WGS sequence"/>
</dbReference>
<proteinExistence type="predicted"/>
<name>A0A8B6BUQ7_MYTGA</name>
<evidence type="ECO:0000259" key="1">
    <source>
        <dbReference type="SMART" id="SM00198"/>
    </source>
</evidence>
<dbReference type="PROSITE" id="PS01009">
    <property type="entry name" value="CRISP_1"/>
    <property type="match status" value="1"/>
</dbReference>
<dbReference type="GO" id="GO:0005576">
    <property type="term" value="C:extracellular region"/>
    <property type="evidence" value="ECO:0007669"/>
    <property type="project" value="InterPro"/>
</dbReference>
<reference evidence="2" key="1">
    <citation type="submission" date="2018-11" db="EMBL/GenBank/DDBJ databases">
        <authorList>
            <person name="Alioto T."/>
            <person name="Alioto T."/>
        </authorList>
    </citation>
    <scope>NUCLEOTIDE SEQUENCE</scope>
</reference>
<dbReference type="InterPro" id="IPR035940">
    <property type="entry name" value="CAP_sf"/>
</dbReference>
<dbReference type="Gene3D" id="3.40.33.10">
    <property type="entry name" value="CAP"/>
    <property type="match status" value="1"/>
</dbReference>
<dbReference type="AlphaFoldDB" id="A0A8B6BUQ7"/>
<gene>
    <name evidence="2" type="ORF">MGAL_10B008009</name>
</gene>
<protein>
    <recommendedName>
        <fullName evidence="1">SCP domain-containing protein</fullName>
    </recommendedName>
</protein>
<dbReference type="InterPro" id="IPR014044">
    <property type="entry name" value="CAP_dom"/>
</dbReference>
<dbReference type="Pfam" id="PF00188">
    <property type="entry name" value="CAP"/>
    <property type="match status" value="1"/>
</dbReference>
<accession>A0A8B6BUQ7</accession>
<keyword evidence="3" id="KW-1185">Reference proteome</keyword>
<evidence type="ECO:0000313" key="3">
    <source>
        <dbReference type="Proteomes" id="UP000596742"/>
    </source>
</evidence>
<organism evidence="2 3">
    <name type="scientific">Mytilus galloprovincialis</name>
    <name type="common">Mediterranean mussel</name>
    <dbReference type="NCBI Taxonomy" id="29158"/>
    <lineage>
        <taxon>Eukaryota</taxon>
        <taxon>Metazoa</taxon>
        <taxon>Spiralia</taxon>
        <taxon>Lophotrochozoa</taxon>
        <taxon>Mollusca</taxon>
        <taxon>Bivalvia</taxon>
        <taxon>Autobranchia</taxon>
        <taxon>Pteriomorphia</taxon>
        <taxon>Mytilida</taxon>
        <taxon>Mytiloidea</taxon>
        <taxon>Mytilidae</taxon>
        <taxon>Mytilinae</taxon>
        <taxon>Mytilus</taxon>
    </lineage>
</organism>
<dbReference type="PRINTS" id="PR00837">
    <property type="entry name" value="V5TPXLIKE"/>
</dbReference>
<dbReference type="InterPro" id="IPR018244">
    <property type="entry name" value="Allrgn_V5/Tpx1_CS"/>
</dbReference>
<dbReference type="InterPro" id="IPR001283">
    <property type="entry name" value="CRISP-related"/>
</dbReference>
<dbReference type="SMART" id="SM00198">
    <property type="entry name" value="SCP"/>
    <property type="match status" value="1"/>
</dbReference>
<sequence>MCWVGVLASRDDIYDRLLARLTGRSDRRQQSPKEERGMHLVGKPLSINYRSNSNYKRSIGTPLDFSIDEILSLHNTARHEVSPPADPPIPDLIWDNELANKAEEWAKGCIWGHNPNRMTSLGNSNVGENIALNSGVSPGFKTWADEITDWTYDNYHDGCKTGETCGHYTQIIWAETTKIGCAYVKCDDYVDLPDVYNQYNLKYLVCNYYPP</sequence>
<feature type="non-terminal residue" evidence="2">
    <location>
        <position position="1"/>
    </location>
</feature>
<comment type="caution">
    <text evidence="2">The sequence shown here is derived from an EMBL/GenBank/DDBJ whole genome shotgun (WGS) entry which is preliminary data.</text>
</comment>
<dbReference type="SUPFAM" id="SSF55797">
    <property type="entry name" value="PR-1-like"/>
    <property type="match status" value="1"/>
</dbReference>